<evidence type="ECO:0000313" key="3">
    <source>
        <dbReference type="Proteomes" id="UP001597260"/>
    </source>
</evidence>
<dbReference type="Pfam" id="PF01966">
    <property type="entry name" value="HD"/>
    <property type="match status" value="1"/>
</dbReference>
<dbReference type="SUPFAM" id="SSF109604">
    <property type="entry name" value="HD-domain/PDEase-like"/>
    <property type="match status" value="1"/>
</dbReference>
<accession>A0ABW3YIE6</accession>
<gene>
    <name evidence="2" type="ORF">ACFQ4H_24420</name>
</gene>
<keyword evidence="3" id="KW-1185">Reference proteome</keyword>
<sequence length="211" mass="23665">MVTDHLSRALYEPTEPPLRPLPAYVSDLLFTLHAPPRLAAHLRAVHDVAARLLAWLDRHYPTLLVDHDMVLFGAATHDIGKVEHPEELSGPGSAHEPAGHQLLLRHGVAENLARFALTHAQWIRDDVTTEELLVSLADKIWKGKRVADLEQRIVQRLAAVDGQQQWEAFLHLDDALTRIAEDAEARLAFQVSYPIQSARSDDYSQPGGRQR</sequence>
<dbReference type="Gene3D" id="1.10.3210.10">
    <property type="entry name" value="Hypothetical protein af1432"/>
    <property type="match status" value="1"/>
</dbReference>
<organism evidence="2 3">
    <name type="scientific">Micromonospora sonneratiae</name>
    <dbReference type="NCBI Taxonomy" id="1184706"/>
    <lineage>
        <taxon>Bacteria</taxon>
        <taxon>Bacillati</taxon>
        <taxon>Actinomycetota</taxon>
        <taxon>Actinomycetes</taxon>
        <taxon>Micromonosporales</taxon>
        <taxon>Micromonosporaceae</taxon>
        <taxon>Micromonospora</taxon>
    </lineage>
</organism>
<feature type="domain" description="HD" evidence="1">
    <location>
        <begin position="50"/>
        <end position="140"/>
    </location>
</feature>
<protein>
    <submittedName>
        <fullName evidence="2">HD domain-containing protein</fullName>
    </submittedName>
</protein>
<dbReference type="Proteomes" id="UP001597260">
    <property type="component" value="Unassembled WGS sequence"/>
</dbReference>
<evidence type="ECO:0000259" key="1">
    <source>
        <dbReference type="Pfam" id="PF01966"/>
    </source>
</evidence>
<dbReference type="EMBL" id="JBHTMP010000044">
    <property type="protein sequence ID" value="MFD1324234.1"/>
    <property type="molecule type" value="Genomic_DNA"/>
</dbReference>
<dbReference type="RefSeq" id="WP_377574528.1">
    <property type="nucleotide sequence ID" value="NZ_JBHTMP010000044.1"/>
</dbReference>
<proteinExistence type="predicted"/>
<dbReference type="InterPro" id="IPR006674">
    <property type="entry name" value="HD_domain"/>
</dbReference>
<reference evidence="3" key="1">
    <citation type="journal article" date="2019" name="Int. J. Syst. Evol. Microbiol.">
        <title>The Global Catalogue of Microorganisms (GCM) 10K type strain sequencing project: providing services to taxonomists for standard genome sequencing and annotation.</title>
        <authorList>
            <consortium name="The Broad Institute Genomics Platform"/>
            <consortium name="The Broad Institute Genome Sequencing Center for Infectious Disease"/>
            <person name="Wu L."/>
            <person name="Ma J."/>
        </authorList>
    </citation>
    <scope>NUCLEOTIDE SEQUENCE [LARGE SCALE GENOMIC DNA]</scope>
    <source>
        <strain evidence="3">JCM 31037</strain>
    </source>
</reference>
<evidence type="ECO:0000313" key="2">
    <source>
        <dbReference type="EMBL" id="MFD1324234.1"/>
    </source>
</evidence>
<name>A0ABW3YIE6_9ACTN</name>
<comment type="caution">
    <text evidence="2">The sequence shown here is derived from an EMBL/GenBank/DDBJ whole genome shotgun (WGS) entry which is preliminary data.</text>
</comment>